<dbReference type="OrthoDB" id="10255227at2759"/>
<evidence type="ECO:0000313" key="1">
    <source>
        <dbReference type="EMBL" id="EFO61043.1"/>
    </source>
</evidence>
<dbReference type="EMBL" id="ACVC01000422">
    <property type="protein sequence ID" value="EFO61043.1"/>
    <property type="molecule type" value="Genomic_DNA"/>
</dbReference>
<protein>
    <submittedName>
        <fullName evidence="1">Uncharacterized protein</fullName>
    </submittedName>
</protein>
<reference evidence="1 2" key="1">
    <citation type="journal article" date="2010" name="BMC Genomics">
        <title>Genome analysis and comparative genomics of a Giardia intestinalis assemblage E isolate.</title>
        <authorList>
            <person name="Jerlstrom-Hultqvist J."/>
            <person name="Franzen O."/>
            <person name="Ankarklev J."/>
            <person name="Xu F."/>
            <person name="Nohynkova E."/>
            <person name="Andersson J.O."/>
            <person name="Svard S.G."/>
            <person name="Andersson B."/>
        </authorList>
    </citation>
    <scope>NUCLEOTIDE SEQUENCE [LARGE SCALE GENOMIC DNA]</scope>
    <source>
        <strain evidence="1 2">P15</strain>
    </source>
</reference>
<name>E1F925_GIAIA</name>
<accession>E1F925</accession>
<organism evidence="1 2">
    <name type="scientific">Giardia intestinalis (strain P15)</name>
    <name type="common">Giardia lamblia</name>
    <dbReference type="NCBI Taxonomy" id="658858"/>
    <lineage>
        <taxon>Eukaryota</taxon>
        <taxon>Metamonada</taxon>
        <taxon>Diplomonadida</taxon>
        <taxon>Hexamitidae</taxon>
        <taxon>Giardiinae</taxon>
        <taxon>Giardia</taxon>
    </lineage>
</organism>
<sequence length="222" mass="25237">MPLTIPKYIQSPSDSYSLTYISNQYSDGPVRYSSRFLCSADKAQMNNLASLQQQEILSCLDSFHRITDSYCHRLETWVRENPAEYERFLMRLASQFNLSVDDERIYSLAADSVSRLPSMYSGRTPKMGGSNYSNLHLRPVSGKALRNPQRVITPLKVNSPKPSKSAPDFQTNSRSKNLSTCMEQRHYVNKNQLSHSLPESVVSLRVHVGALNSHEFKVSKIE</sequence>
<dbReference type="Proteomes" id="UP000008974">
    <property type="component" value="Unassembled WGS sequence"/>
</dbReference>
<dbReference type="AlphaFoldDB" id="E1F925"/>
<proteinExistence type="predicted"/>
<gene>
    <name evidence="1" type="ORF">GLP15_2947</name>
</gene>
<dbReference type="VEuPathDB" id="GiardiaDB:GLP15_2947"/>
<comment type="caution">
    <text evidence="1">The sequence shown here is derived from an EMBL/GenBank/DDBJ whole genome shotgun (WGS) entry which is preliminary data.</text>
</comment>
<dbReference type="OMA" id="CHRLETW"/>
<evidence type="ECO:0000313" key="2">
    <source>
        <dbReference type="Proteomes" id="UP000008974"/>
    </source>
</evidence>